<evidence type="ECO:0000259" key="1">
    <source>
        <dbReference type="Pfam" id="PF16798"/>
    </source>
</evidence>
<reference evidence="2 3" key="1">
    <citation type="submission" date="2020-12" db="EMBL/GenBank/DDBJ databases">
        <title>Sulforoseuscoccus oceanibium gen. nov., sp. nov., a representative of the phylum Verrucomicrobia with special cytoplasmic membrane, and proposal of Sulforoseuscoccusaceae fam. nov.</title>
        <authorList>
            <person name="Xi F."/>
        </authorList>
    </citation>
    <scope>NUCLEOTIDE SEQUENCE [LARGE SCALE GENOMIC DNA]</scope>
    <source>
        <strain evidence="2 3">T37</strain>
    </source>
</reference>
<proteinExistence type="predicted"/>
<accession>A0A6B3LFT5</accession>
<gene>
    <name evidence="2" type="ORF">G3M56_010920</name>
</gene>
<sequence>MSHQHYTWDQTFRELFERSLERYNSGDTNLDNYYTTDDLLFLAAIGCKPREFFDFVEDYGDAQTPSIETAILIAAVRRDYFLTIQHGQASTEEMKPNELPGRNEELAGHPWLPRIIQKARNKLRGENDPDIMYGCGGDRRFLTQYDIHPADFLRVVWAAGDNDQRIIDYVNQRSAGKG</sequence>
<dbReference type="RefSeq" id="WP_164365599.1">
    <property type="nucleotide sequence ID" value="NZ_CP066776.1"/>
</dbReference>
<protein>
    <submittedName>
        <fullName evidence="2">DUF5069 domain-containing protein</fullName>
    </submittedName>
</protein>
<keyword evidence="3" id="KW-1185">Reference proteome</keyword>
<organism evidence="2 3">
    <name type="scientific">Sulfuriroseicoccus oceanibius</name>
    <dbReference type="NCBI Taxonomy" id="2707525"/>
    <lineage>
        <taxon>Bacteria</taxon>
        <taxon>Pseudomonadati</taxon>
        <taxon>Verrucomicrobiota</taxon>
        <taxon>Verrucomicrobiia</taxon>
        <taxon>Verrucomicrobiales</taxon>
        <taxon>Verrucomicrobiaceae</taxon>
        <taxon>Sulfuriroseicoccus</taxon>
    </lineage>
</organism>
<dbReference type="AlphaFoldDB" id="A0A6B3LFT5"/>
<evidence type="ECO:0000313" key="2">
    <source>
        <dbReference type="EMBL" id="QQL44392.1"/>
    </source>
</evidence>
<evidence type="ECO:0000313" key="3">
    <source>
        <dbReference type="Proteomes" id="UP000475117"/>
    </source>
</evidence>
<dbReference type="Pfam" id="PF16798">
    <property type="entry name" value="DUF5069"/>
    <property type="match status" value="1"/>
</dbReference>
<dbReference type="InterPro" id="IPR031849">
    <property type="entry name" value="DUF5069"/>
</dbReference>
<dbReference type="Proteomes" id="UP000475117">
    <property type="component" value="Chromosome"/>
</dbReference>
<dbReference type="KEGG" id="soa:G3M56_010920"/>
<feature type="domain" description="DUF5069" evidence="1">
    <location>
        <begin position="104"/>
        <end position="174"/>
    </location>
</feature>
<dbReference type="EMBL" id="CP066776">
    <property type="protein sequence ID" value="QQL44392.1"/>
    <property type="molecule type" value="Genomic_DNA"/>
</dbReference>
<name>A0A6B3LFT5_9BACT</name>